<reference evidence="10" key="1">
    <citation type="submission" date="2022-02" db="EMBL/GenBank/DDBJ databases">
        <authorList>
            <person name="Henning P.M."/>
            <person name="McCubbin A.G."/>
            <person name="Shore J.S."/>
        </authorList>
    </citation>
    <scope>NUCLEOTIDE SEQUENCE</scope>
    <source>
        <strain evidence="10">F60SS</strain>
        <tissue evidence="10">Leaves</tissue>
    </source>
</reference>
<comment type="similarity">
    <text evidence="2">Belongs to the GPAT/DAPAT family.</text>
</comment>
<evidence type="ECO:0000313" key="10">
    <source>
        <dbReference type="EMBL" id="KAJ4825100.1"/>
    </source>
</evidence>
<keyword evidence="5 8" id="KW-1133">Transmembrane helix</keyword>
<dbReference type="PANTHER" id="PTHR15486">
    <property type="entry name" value="ANCIENT UBIQUITOUS PROTEIN"/>
    <property type="match status" value="1"/>
</dbReference>
<feature type="transmembrane region" description="Helical" evidence="8">
    <location>
        <begin position="277"/>
        <end position="299"/>
    </location>
</feature>
<dbReference type="GO" id="GO:0090447">
    <property type="term" value="F:glycerol-3-phosphate 2-O-acyltransferase activity"/>
    <property type="evidence" value="ECO:0007669"/>
    <property type="project" value="TreeGrafter"/>
</dbReference>
<protein>
    <recommendedName>
        <fullName evidence="9">Phospholipid/glycerol acyltransferase domain-containing protein</fullName>
    </recommendedName>
</protein>
<evidence type="ECO:0000256" key="4">
    <source>
        <dbReference type="ARBA" id="ARBA00022692"/>
    </source>
</evidence>
<dbReference type="SUPFAM" id="SSF69593">
    <property type="entry name" value="Glycerol-3-phosphate (1)-acyltransferase"/>
    <property type="match status" value="1"/>
</dbReference>
<reference evidence="10" key="2">
    <citation type="journal article" date="2023" name="Plants (Basel)">
        <title>Annotation of the Turnera subulata (Passifloraceae) Draft Genome Reveals the S-Locus Evolved after the Divergence of Turneroideae from Passifloroideae in a Stepwise Manner.</title>
        <authorList>
            <person name="Henning P.M."/>
            <person name="Roalson E.H."/>
            <person name="Mir W."/>
            <person name="McCubbin A.G."/>
            <person name="Shore J.S."/>
        </authorList>
    </citation>
    <scope>NUCLEOTIDE SEQUENCE</scope>
    <source>
        <strain evidence="10">F60SS</strain>
    </source>
</reference>
<keyword evidence="11" id="KW-1185">Reference proteome</keyword>
<dbReference type="GO" id="GO:0016791">
    <property type="term" value="F:phosphatase activity"/>
    <property type="evidence" value="ECO:0007669"/>
    <property type="project" value="TreeGrafter"/>
</dbReference>
<dbReference type="Pfam" id="PF01553">
    <property type="entry name" value="Acyltransferase"/>
    <property type="match status" value="1"/>
</dbReference>
<keyword evidence="4 8" id="KW-0812">Transmembrane</keyword>
<feature type="transmembrane region" description="Helical" evidence="8">
    <location>
        <begin position="97"/>
        <end position="122"/>
    </location>
</feature>
<dbReference type="PANTHER" id="PTHR15486:SF65">
    <property type="entry name" value="GLYCEROL-3-PHOSPHATE ACYLTRANSFERASE"/>
    <property type="match status" value="1"/>
</dbReference>
<keyword evidence="3" id="KW-0808">Transferase</keyword>
<keyword evidence="7" id="KW-0012">Acyltransferase</keyword>
<dbReference type="GO" id="GO:0010143">
    <property type="term" value="P:cutin biosynthetic process"/>
    <property type="evidence" value="ECO:0007669"/>
    <property type="project" value="TreeGrafter"/>
</dbReference>
<evidence type="ECO:0000256" key="6">
    <source>
        <dbReference type="ARBA" id="ARBA00023136"/>
    </source>
</evidence>
<comment type="caution">
    <text evidence="10">The sequence shown here is derived from an EMBL/GenBank/DDBJ whole genome shotgun (WGS) entry which is preliminary data.</text>
</comment>
<organism evidence="10 11">
    <name type="scientific">Turnera subulata</name>
    <dbReference type="NCBI Taxonomy" id="218843"/>
    <lineage>
        <taxon>Eukaryota</taxon>
        <taxon>Viridiplantae</taxon>
        <taxon>Streptophyta</taxon>
        <taxon>Embryophyta</taxon>
        <taxon>Tracheophyta</taxon>
        <taxon>Spermatophyta</taxon>
        <taxon>Magnoliopsida</taxon>
        <taxon>eudicotyledons</taxon>
        <taxon>Gunneridae</taxon>
        <taxon>Pentapetalae</taxon>
        <taxon>rosids</taxon>
        <taxon>fabids</taxon>
        <taxon>Malpighiales</taxon>
        <taxon>Passifloraceae</taxon>
        <taxon>Turnera</taxon>
    </lineage>
</organism>
<keyword evidence="6 8" id="KW-0472">Membrane</keyword>
<evidence type="ECO:0000256" key="8">
    <source>
        <dbReference type="SAM" id="Phobius"/>
    </source>
</evidence>
<dbReference type="InterPro" id="IPR002123">
    <property type="entry name" value="Plipid/glycerol_acylTrfase"/>
</dbReference>
<evidence type="ECO:0000256" key="7">
    <source>
        <dbReference type="ARBA" id="ARBA00023315"/>
    </source>
</evidence>
<dbReference type="SMART" id="SM00563">
    <property type="entry name" value="PlsC"/>
    <property type="match status" value="1"/>
</dbReference>
<dbReference type="AlphaFoldDB" id="A0A9Q0F4Z3"/>
<accession>A0A9Q0F4Z3</accession>
<gene>
    <name evidence="10" type="ORF">Tsubulata_016812</name>
</gene>
<dbReference type="OrthoDB" id="1854593at2759"/>
<evidence type="ECO:0000256" key="3">
    <source>
        <dbReference type="ARBA" id="ARBA00022679"/>
    </source>
</evidence>
<dbReference type="CDD" id="cd06551">
    <property type="entry name" value="LPLAT"/>
    <property type="match status" value="1"/>
</dbReference>
<evidence type="ECO:0000313" key="11">
    <source>
        <dbReference type="Proteomes" id="UP001141552"/>
    </source>
</evidence>
<comment type="subcellular location">
    <subcellularLocation>
        <location evidence="1">Membrane</location>
        <topology evidence="1">Multi-pass membrane protein</topology>
    </subcellularLocation>
</comment>
<proteinExistence type="inferred from homology"/>
<name>A0A9Q0F4Z3_9ROSI</name>
<evidence type="ECO:0000256" key="1">
    <source>
        <dbReference type="ARBA" id="ARBA00004141"/>
    </source>
</evidence>
<dbReference type="EMBL" id="JAKUCV010007000">
    <property type="protein sequence ID" value="KAJ4825100.1"/>
    <property type="molecule type" value="Genomic_DNA"/>
</dbReference>
<evidence type="ECO:0000259" key="9">
    <source>
        <dbReference type="SMART" id="SM00563"/>
    </source>
</evidence>
<dbReference type="Proteomes" id="UP001141552">
    <property type="component" value="Unassembled WGS sequence"/>
</dbReference>
<dbReference type="Pfam" id="PF23270">
    <property type="entry name" value="HAD_RAM2_N"/>
    <property type="match status" value="1"/>
</dbReference>
<evidence type="ECO:0000256" key="2">
    <source>
        <dbReference type="ARBA" id="ARBA00007937"/>
    </source>
</evidence>
<dbReference type="GO" id="GO:0016020">
    <property type="term" value="C:membrane"/>
    <property type="evidence" value="ECO:0007669"/>
    <property type="project" value="UniProtKB-SubCell"/>
</dbReference>
<dbReference type="InterPro" id="IPR056462">
    <property type="entry name" value="HAD_RAM2/GPAT1-8"/>
</dbReference>
<feature type="domain" description="Phospholipid/glycerol acyltransferase" evidence="9">
    <location>
        <begin position="341"/>
        <end position="442"/>
    </location>
</feature>
<sequence length="530" mass="59612">MARNLFNLNLPYFLSKIMTNKACNKVYVQVRTTSNSHASHTDVHKFPFPSKKQQEFSNQDVMFQVEGTLLKSSSLFPYFMLVAFEAGGPLRALVLLLLYPLVCLAGGDIGLKVMVFVSFVGVKVESFKLGRTVLPKFFLEDVGHEGFDMVMRCGKKVGVSELPRVMVDVFLRHYLGVEFVVARELKVVCGYFAGLMEAKKESEVVLSEILRDRDTKHEIIGLACSNKSLDHQLFSHCKAVYLVSEAEKRTWEILPREKYKTPLIFHDGRLAFRPTPLAALAMLIWIPFGFLLFLIRITLGKLLPYEFSIPILALTGMRSNASIIPKSLDPEPSTEAKSRGILYVCNHRSLFDPVYVASVIRQPLTAVTYSLSRFSEVIAPIGTARLTRNREKDFKLIQEVLSQGNLVLCPEGTTCREPYLLRFSPLFAELSDHIVPVAIDTHVSMFYPTTACGFKCLDSVFFLMNPFVTTTIKILEKLPESVASGPGAEKSKFEVANYVQAQIAKALEFECTSFTRKDKYIFLADNDGKI</sequence>
<evidence type="ECO:0000256" key="5">
    <source>
        <dbReference type="ARBA" id="ARBA00022989"/>
    </source>
</evidence>